<name>A0AA35TG29_GEOBA</name>
<dbReference type="GO" id="GO:0016853">
    <property type="term" value="F:isomerase activity"/>
    <property type="evidence" value="ECO:0007669"/>
    <property type="project" value="UniProtKB-KW"/>
</dbReference>
<keyword evidence="2" id="KW-0413">Isomerase</keyword>
<dbReference type="EMBL" id="CASHTH010003672">
    <property type="protein sequence ID" value="CAI8047670.1"/>
    <property type="molecule type" value="Genomic_DNA"/>
</dbReference>
<keyword evidence="3" id="KW-1185">Reference proteome</keyword>
<dbReference type="AlphaFoldDB" id="A0AA35TG29"/>
<sequence length="251" mass="28958">MPGKLPKTWEYSYFDKDILTEVARAANTTAKQISHYDEKCENGLKGFLKKLFVPEFSRYLDFPYYYYPSEFLMDSYPVERDTAFEEDLIPTETEVLGFFQHVIEKLWKLDNVIIVGRGGQMILADRPNTLHVRFVAPVADRIERVMDEQGIVYPLAEREIEAVDKQHAQYIRHCYDADWAEVKHYDLVLNTGSMSDEQAAKIIIAAIRSQEAEAQSGKGVETWKETNPSALPSFISHTPPSILRDHPRHWG</sequence>
<dbReference type="InterPro" id="IPR027417">
    <property type="entry name" value="P-loop_NTPase"/>
</dbReference>
<feature type="region of interest" description="Disordered" evidence="1">
    <location>
        <begin position="229"/>
        <end position="251"/>
    </location>
</feature>
<comment type="caution">
    <text evidence="2">The sequence shown here is derived from an EMBL/GenBank/DDBJ whole genome shotgun (WGS) entry which is preliminary data.</text>
</comment>
<evidence type="ECO:0000256" key="1">
    <source>
        <dbReference type="SAM" id="MobiDB-lite"/>
    </source>
</evidence>
<accession>A0AA35TG29</accession>
<proteinExistence type="predicted"/>
<dbReference type="Gene3D" id="3.40.50.300">
    <property type="entry name" value="P-loop containing nucleotide triphosphate hydrolases"/>
    <property type="match status" value="1"/>
</dbReference>
<protein>
    <submittedName>
        <fullName evidence="2">Uronate isomerase</fullName>
    </submittedName>
</protein>
<feature type="compositionally biased region" description="Polar residues" evidence="1">
    <location>
        <begin position="229"/>
        <end position="239"/>
    </location>
</feature>
<organism evidence="2 3">
    <name type="scientific">Geodia barretti</name>
    <name type="common">Barrett's horny sponge</name>
    <dbReference type="NCBI Taxonomy" id="519541"/>
    <lineage>
        <taxon>Eukaryota</taxon>
        <taxon>Metazoa</taxon>
        <taxon>Porifera</taxon>
        <taxon>Demospongiae</taxon>
        <taxon>Heteroscleromorpha</taxon>
        <taxon>Tetractinellida</taxon>
        <taxon>Astrophorina</taxon>
        <taxon>Geodiidae</taxon>
        <taxon>Geodia</taxon>
    </lineage>
</organism>
<reference evidence="2" key="1">
    <citation type="submission" date="2023-03" db="EMBL/GenBank/DDBJ databases">
        <authorList>
            <person name="Steffen K."/>
            <person name="Cardenas P."/>
        </authorList>
    </citation>
    <scope>NUCLEOTIDE SEQUENCE</scope>
</reference>
<gene>
    <name evidence="2" type="ORF">GBAR_LOCUS26373</name>
</gene>
<evidence type="ECO:0000313" key="2">
    <source>
        <dbReference type="EMBL" id="CAI8047670.1"/>
    </source>
</evidence>
<dbReference type="Proteomes" id="UP001174909">
    <property type="component" value="Unassembled WGS sequence"/>
</dbReference>
<evidence type="ECO:0000313" key="3">
    <source>
        <dbReference type="Proteomes" id="UP001174909"/>
    </source>
</evidence>
<dbReference type="SUPFAM" id="SSF52540">
    <property type="entry name" value="P-loop containing nucleoside triphosphate hydrolases"/>
    <property type="match status" value="1"/>
</dbReference>
<dbReference type="Pfam" id="PF13189">
    <property type="entry name" value="Cytidylate_kin2"/>
    <property type="match status" value="1"/>
</dbReference>